<name>A0A9P4U692_9PLEO</name>
<organism evidence="2 3">
    <name type="scientific">Karstenula rhodostoma CBS 690.94</name>
    <dbReference type="NCBI Taxonomy" id="1392251"/>
    <lineage>
        <taxon>Eukaryota</taxon>
        <taxon>Fungi</taxon>
        <taxon>Dikarya</taxon>
        <taxon>Ascomycota</taxon>
        <taxon>Pezizomycotina</taxon>
        <taxon>Dothideomycetes</taxon>
        <taxon>Pleosporomycetidae</taxon>
        <taxon>Pleosporales</taxon>
        <taxon>Massarineae</taxon>
        <taxon>Didymosphaeriaceae</taxon>
        <taxon>Karstenula</taxon>
    </lineage>
</organism>
<protein>
    <submittedName>
        <fullName evidence="2">Uncharacterized protein</fullName>
    </submittedName>
</protein>
<dbReference type="Proteomes" id="UP000799764">
    <property type="component" value="Unassembled WGS sequence"/>
</dbReference>
<accession>A0A9P4U692</accession>
<sequence>MSYQTKAEHKQMLEQTLSRSQAGLTVYFHLWGQYKQLEAEKNTLAMQNARLRSILANNYIALPAELNTSVPSSNADNDLDIPADFDTNTGNMTQTNHIASSGTVNNVTNIYINPNPWDSINDSGPNLSSAPTDRDFNVTEPTATSENGPVKPKYQNKCTRKRCNRGFCEFVHEDQRNFYKKALNKLPFKPNPDEE</sequence>
<evidence type="ECO:0000313" key="2">
    <source>
        <dbReference type="EMBL" id="KAF2437767.1"/>
    </source>
</evidence>
<proteinExistence type="predicted"/>
<dbReference type="EMBL" id="MU001514">
    <property type="protein sequence ID" value="KAF2437767.1"/>
    <property type="molecule type" value="Genomic_DNA"/>
</dbReference>
<feature type="compositionally biased region" description="Polar residues" evidence="1">
    <location>
        <begin position="121"/>
        <end position="131"/>
    </location>
</feature>
<evidence type="ECO:0000256" key="1">
    <source>
        <dbReference type="SAM" id="MobiDB-lite"/>
    </source>
</evidence>
<evidence type="ECO:0000313" key="3">
    <source>
        <dbReference type="Proteomes" id="UP000799764"/>
    </source>
</evidence>
<feature type="region of interest" description="Disordered" evidence="1">
    <location>
        <begin position="121"/>
        <end position="153"/>
    </location>
</feature>
<reference evidence="2" key="1">
    <citation type="journal article" date="2020" name="Stud. Mycol.">
        <title>101 Dothideomycetes genomes: a test case for predicting lifestyles and emergence of pathogens.</title>
        <authorList>
            <person name="Haridas S."/>
            <person name="Albert R."/>
            <person name="Binder M."/>
            <person name="Bloem J."/>
            <person name="Labutti K."/>
            <person name="Salamov A."/>
            <person name="Andreopoulos B."/>
            <person name="Baker S."/>
            <person name="Barry K."/>
            <person name="Bills G."/>
            <person name="Bluhm B."/>
            <person name="Cannon C."/>
            <person name="Castanera R."/>
            <person name="Culley D."/>
            <person name="Daum C."/>
            <person name="Ezra D."/>
            <person name="Gonzalez J."/>
            <person name="Henrissat B."/>
            <person name="Kuo A."/>
            <person name="Liang C."/>
            <person name="Lipzen A."/>
            <person name="Lutzoni F."/>
            <person name="Magnuson J."/>
            <person name="Mondo S."/>
            <person name="Nolan M."/>
            <person name="Ohm R."/>
            <person name="Pangilinan J."/>
            <person name="Park H.-J."/>
            <person name="Ramirez L."/>
            <person name="Alfaro M."/>
            <person name="Sun H."/>
            <person name="Tritt A."/>
            <person name="Yoshinaga Y."/>
            <person name="Zwiers L.-H."/>
            <person name="Turgeon B."/>
            <person name="Goodwin S."/>
            <person name="Spatafora J."/>
            <person name="Crous P."/>
            <person name="Grigoriev I."/>
        </authorList>
    </citation>
    <scope>NUCLEOTIDE SEQUENCE</scope>
    <source>
        <strain evidence="2">CBS 690.94</strain>
    </source>
</reference>
<gene>
    <name evidence="2" type="ORF">P171DRAFT_449537</name>
</gene>
<keyword evidence="3" id="KW-1185">Reference proteome</keyword>
<dbReference type="AlphaFoldDB" id="A0A9P4U692"/>
<comment type="caution">
    <text evidence="2">The sequence shown here is derived from an EMBL/GenBank/DDBJ whole genome shotgun (WGS) entry which is preliminary data.</text>
</comment>